<evidence type="ECO:0000313" key="4">
    <source>
        <dbReference type="EMBL" id="KAG0584850.1"/>
    </source>
</evidence>
<dbReference type="Pfam" id="PF00657">
    <property type="entry name" value="Lipase_GDSL"/>
    <property type="match status" value="1"/>
</dbReference>
<dbReference type="InterPro" id="IPR001087">
    <property type="entry name" value="GDSL"/>
</dbReference>
<evidence type="ECO:0000313" key="5">
    <source>
        <dbReference type="Proteomes" id="UP000822688"/>
    </source>
</evidence>
<dbReference type="InterPro" id="IPR036514">
    <property type="entry name" value="SGNH_hydro_sf"/>
</dbReference>
<accession>A0A8T0IM73</accession>
<keyword evidence="5" id="KW-1185">Reference proteome</keyword>
<reference evidence="4" key="1">
    <citation type="submission" date="2020-06" db="EMBL/GenBank/DDBJ databases">
        <title>WGS assembly of Ceratodon purpureus strain R40.</title>
        <authorList>
            <person name="Carey S.B."/>
            <person name="Jenkins J."/>
            <person name="Shu S."/>
            <person name="Lovell J.T."/>
            <person name="Sreedasyam A."/>
            <person name="Maumus F."/>
            <person name="Tiley G.P."/>
            <person name="Fernandez-Pozo N."/>
            <person name="Barry K."/>
            <person name="Chen C."/>
            <person name="Wang M."/>
            <person name="Lipzen A."/>
            <person name="Daum C."/>
            <person name="Saski C.A."/>
            <person name="Payton A.C."/>
            <person name="Mcbreen J.C."/>
            <person name="Conrad R.E."/>
            <person name="Kollar L.M."/>
            <person name="Olsson S."/>
            <person name="Huttunen S."/>
            <person name="Landis J.B."/>
            <person name="Wickett N.J."/>
            <person name="Johnson M.G."/>
            <person name="Rensing S.A."/>
            <person name="Grimwood J."/>
            <person name="Schmutz J."/>
            <person name="Mcdaniel S.F."/>
        </authorList>
    </citation>
    <scope>NUCLEOTIDE SEQUENCE</scope>
    <source>
        <strain evidence="4">R40</strain>
    </source>
</reference>
<sequence length="331" mass="36657">MTTSKVLRCVRDFLKPILILIIIGFSSIGSVNAANAVYIFGDSFIDTGNAGPQGFPYGMTWPGYPAGRACDGRNEADFFAEVFNLPLPTPFLELKNDSESLLGVNFGRGGGSITYAFGYTTLDTQVDQLETLFEKNVLTKSHLSNSVTLINTGVNDYSSRNINESFQVSPYSDELKSLVANVVDGISFNIMRLHGFGMNNFVVANLPNMPCSPFITAQSNFSACRVRILILDQTKAFDHVFHNGGDFGFTETLKPCCYNKDPLDSSQHCGSTDSGGHRTYTLCEDPSKYLIFDGIHPTQAGWKVIFNLYKYDTRFTIGALNIYEWINTYEL</sequence>
<evidence type="ECO:0000256" key="3">
    <source>
        <dbReference type="ARBA" id="ARBA00023098"/>
    </source>
</evidence>
<comment type="caution">
    <text evidence="4">The sequence shown here is derived from an EMBL/GenBank/DDBJ whole genome shotgun (WGS) entry which is preliminary data.</text>
</comment>
<gene>
    <name evidence="4" type="ORF">KC19_3G239100</name>
</gene>
<proteinExistence type="inferred from homology"/>
<dbReference type="EMBL" id="CM026423">
    <property type="protein sequence ID" value="KAG0584850.1"/>
    <property type="molecule type" value="Genomic_DNA"/>
</dbReference>
<evidence type="ECO:0000256" key="2">
    <source>
        <dbReference type="ARBA" id="ARBA00022801"/>
    </source>
</evidence>
<dbReference type="PANTHER" id="PTHR46020">
    <property type="entry name" value="OSJNBB0059K02.9 PROTEIN"/>
    <property type="match status" value="1"/>
</dbReference>
<dbReference type="GO" id="GO:0006629">
    <property type="term" value="P:lipid metabolic process"/>
    <property type="evidence" value="ECO:0007669"/>
    <property type="project" value="UniProtKB-KW"/>
</dbReference>
<dbReference type="GO" id="GO:0016788">
    <property type="term" value="F:hydrolase activity, acting on ester bonds"/>
    <property type="evidence" value="ECO:0007669"/>
    <property type="project" value="InterPro"/>
</dbReference>
<dbReference type="SUPFAM" id="SSF52266">
    <property type="entry name" value="SGNH hydrolase"/>
    <property type="match status" value="1"/>
</dbReference>
<keyword evidence="3" id="KW-0443">Lipid metabolism</keyword>
<dbReference type="Gene3D" id="3.40.50.1110">
    <property type="entry name" value="SGNH hydrolase"/>
    <property type="match status" value="1"/>
</dbReference>
<dbReference type="Proteomes" id="UP000822688">
    <property type="component" value="Chromosome 3"/>
</dbReference>
<organism evidence="4 5">
    <name type="scientific">Ceratodon purpureus</name>
    <name type="common">Fire moss</name>
    <name type="synonym">Dicranum purpureum</name>
    <dbReference type="NCBI Taxonomy" id="3225"/>
    <lineage>
        <taxon>Eukaryota</taxon>
        <taxon>Viridiplantae</taxon>
        <taxon>Streptophyta</taxon>
        <taxon>Embryophyta</taxon>
        <taxon>Bryophyta</taxon>
        <taxon>Bryophytina</taxon>
        <taxon>Bryopsida</taxon>
        <taxon>Dicranidae</taxon>
        <taxon>Pseudoditrichales</taxon>
        <taxon>Ditrichaceae</taxon>
        <taxon>Ceratodon</taxon>
    </lineage>
</organism>
<name>A0A8T0IM73_CERPU</name>
<dbReference type="PANTHER" id="PTHR46020:SF4">
    <property type="entry name" value="OS04G0650200 PROTEIN"/>
    <property type="match status" value="1"/>
</dbReference>
<protein>
    <submittedName>
        <fullName evidence="4">Uncharacterized protein</fullName>
    </submittedName>
</protein>
<keyword evidence="2" id="KW-0378">Hydrolase</keyword>
<comment type="similarity">
    <text evidence="1">Belongs to the 'GDSL' lipolytic enzyme family.</text>
</comment>
<evidence type="ECO:0000256" key="1">
    <source>
        <dbReference type="ARBA" id="ARBA00008668"/>
    </source>
</evidence>
<dbReference type="AlphaFoldDB" id="A0A8T0IM73"/>